<dbReference type="GO" id="GO:0005886">
    <property type="term" value="C:plasma membrane"/>
    <property type="evidence" value="ECO:0007669"/>
    <property type="project" value="UniProtKB-SubCell"/>
</dbReference>
<comment type="similarity">
    <text evidence="8 9">Belongs to the TRAP transporter small permease family.</text>
</comment>
<dbReference type="InterPro" id="IPR007387">
    <property type="entry name" value="TRAP_DctQ"/>
</dbReference>
<dbReference type="GO" id="GO:0022857">
    <property type="term" value="F:transmembrane transporter activity"/>
    <property type="evidence" value="ECO:0007669"/>
    <property type="project" value="UniProtKB-UniRule"/>
</dbReference>
<gene>
    <name evidence="11" type="ORF">ABLV49_12750</name>
</gene>
<evidence type="ECO:0000256" key="1">
    <source>
        <dbReference type="ARBA" id="ARBA00004429"/>
    </source>
</evidence>
<keyword evidence="2 9" id="KW-0813">Transport</keyword>
<evidence type="ECO:0000256" key="8">
    <source>
        <dbReference type="ARBA" id="ARBA00038436"/>
    </source>
</evidence>
<organism evidence="11">
    <name type="scientific">Polaromonas hydrogenivorans</name>
    <dbReference type="NCBI Taxonomy" id="335476"/>
    <lineage>
        <taxon>Bacteria</taxon>
        <taxon>Pseudomonadati</taxon>
        <taxon>Pseudomonadota</taxon>
        <taxon>Betaproteobacteria</taxon>
        <taxon>Burkholderiales</taxon>
        <taxon>Comamonadaceae</taxon>
        <taxon>Polaromonas</taxon>
    </lineage>
</organism>
<proteinExistence type="inferred from homology"/>
<keyword evidence="4 9" id="KW-0997">Cell inner membrane</keyword>
<protein>
    <recommendedName>
        <fullName evidence="9">TRAP transporter small permease protein</fullName>
    </recommendedName>
</protein>
<dbReference type="EMBL" id="CP157675">
    <property type="protein sequence ID" value="XBP68775.1"/>
    <property type="molecule type" value="Genomic_DNA"/>
</dbReference>
<evidence type="ECO:0000256" key="6">
    <source>
        <dbReference type="ARBA" id="ARBA00022989"/>
    </source>
</evidence>
<dbReference type="PANTHER" id="PTHR35011:SF2">
    <property type="entry name" value="2,3-DIKETO-L-GULONATE TRAP TRANSPORTER SMALL PERMEASE PROTEIN YIAM"/>
    <property type="match status" value="1"/>
</dbReference>
<evidence type="ECO:0000256" key="4">
    <source>
        <dbReference type="ARBA" id="ARBA00022519"/>
    </source>
</evidence>
<dbReference type="RefSeq" id="WP_349276895.1">
    <property type="nucleotide sequence ID" value="NZ_CBCSCU010000022.1"/>
</dbReference>
<dbReference type="InterPro" id="IPR055348">
    <property type="entry name" value="DctQ"/>
</dbReference>
<keyword evidence="6 9" id="KW-1133">Transmembrane helix</keyword>
<keyword evidence="7 9" id="KW-0472">Membrane</keyword>
<keyword evidence="3" id="KW-1003">Cell membrane</keyword>
<evidence type="ECO:0000259" key="10">
    <source>
        <dbReference type="Pfam" id="PF04290"/>
    </source>
</evidence>
<dbReference type="GO" id="GO:0015740">
    <property type="term" value="P:C4-dicarboxylate transport"/>
    <property type="evidence" value="ECO:0007669"/>
    <property type="project" value="TreeGrafter"/>
</dbReference>
<comment type="subcellular location">
    <subcellularLocation>
        <location evidence="1 9">Cell inner membrane</location>
        <topology evidence="1 9">Multi-pass membrane protein</topology>
    </subcellularLocation>
</comment>
<name>A0AAU7LME9_9BURK</name>
<evidence type="ECO:0000256" key="2">
    <source>
        <dbReference type="ARBA" id="ARBA00022448"/>
    </source>
</evidence>
<comment type="subunit">
    <text evidence="9">The complex comprises the extracytoplasmic solute receptor protein and the two transmembrane proteins.</text>
</comment>
<feature type="transmembrane region" description="Helical" evidence="9">
    <location>
        <begin position="128"/>
        <end position="149"/>
    </location>
</feature>
<feature type="transmembrane region" description="Helical" evidence="9">
    <location>
        <begin position="87"/>
        <end position="108"/>
    </location>
</feature>
<keyword evidence="5 9" id="KW-0812">Transmembrane</keyword>
<feature type="transmembrane region" description="Helical" evidence="9">
    <location>
        <begin position="48"/>
        <end position="66"/>
    </location>
</feature>
<dbReference type="PANTHER" id="PTHR35011">
    <property type="entry name" value="2,3-DIKETO-L-GULONATE TRAP TRANSPORTER SMALL PERMEASE PROTEIN YIAM"/>
    <property type="match status" value="1"/>
</dbReference>
<evidence type="ECO:0000256" key="7">
    <source>
        <dbReference type="ARBA" id="ARBA00023136"/>
    </source>
</evidence>
<evidence type="ECO:0000256" key="3">
    <source>
        <dbReference type="ARBA" id="ARBA00022475"/>
    </source>
</evidence>
<sequence>MVKKLIDGYCRFISYLIAAALAVMVVLVFGNVFMRYAFDSGFILSEELSRWLFVWLTFLGAVVAVRDNGHLGTDMLVGRLGPAGKKVCMGLSLVLMLFCLWLLFKGSYDQTVINWDTTSAVMEVSMSYFYASGMAFSVLSAPILLGNLWRLLTGQIDDEHLLLMQESEDAPHGDAGKSH</sequence>
<evidence type="ECO:0000256" key="5">
    <source>
        <dbReference type="ARBA" id="ARBA00022692"/>
    </source>
</evidence>
<dbReference type="AlphaFoldDB" id="A0AAU7LME9"/>
<accession>A0AAU7LME9</accession>
<dbReference type="Pfam" id="PF04290">
    <property type="entry name" value="DctQ"/>
    <property type="match status" value="1"/>
</dbReference>
<feature type="transmembrane region" description="Helical" evidence="9">
    <location>
        <begin position="12"/>
        <end position="36"/>
    </location>
</feature>
<reference evidence="11" key="1">
    <citation type="submission" date="2024-05" db="EMBL/GenBank/DDBJ databases">
        <authorList>
            <person name="Bunk B."/>
            <person name="Swiderski J."/>
            <person name="Sproer C."/>
            <person name="Thiel V."/>
        </authorList>
    </citation>
    <scope>NUCLEOTIDE SEQUENCE</scope>
    <source>
        <strain evidence="11">DSM 17735</strain>
    </source>
</reference>
<evidence type="ECO:0000256" key="9">
    <source>
        <dbReference type="RuleBase" id="RU369079"/>
    </source>
</evidence>
<comment type="function">
    <text evidence="9">Part of the tripartite ATP-independent periplasmic (TRAP) transport system.</text>
</comment>
<evidence type="ECO:0000313" key="11">
    <source>
        <dbReference type="EMBL" id="XBP68775.1"/>
    </source>
</evidence>
<feature type="domain" description="Tripartite ATP-independent periplasmic transporters DctQ component" evidence="10">
    <location>
        <begin position="24"/>
        <end position="153"/>
    </location>
</feature>